<evidence type="ECO:0000256" key="1">
    <source>
        <dbReference type="SAM" id="MobiDB-lite"/>
    </source>
</evidence>
<dbReference type="InterPro" id="IPR027417">
    <property type="entry name" value="P-loop_NTPase"/>
</dbReference>
<feature type="region of interest" description="Disordered" evidence="1">
    <location>
        <begin position="218"/>
        <end position="245"/>
    </location>
</feature>
<dbReference type="SUPFAM" id="SSF52540">
    <property type="entry name" value="P-loop containing nucleoside triphosphate hydrolases"/>
    <property type="match status" value="2"/>
</dbReference>
<dbReference type="EMBL" id="JATAAI010000007">
    <property type="protein sequence ID" value="KAK1744388.1"/>
    <property type="molecule type" value="Genomic_DNA"/>
</dbReference>
<keyword evidence="2" id="KW-0472">Membrane</keyword>
<proteinExistence type="predicted"/>
<dbReference type="InterPro" id="IPR053159">
    <property type="entry name" value="Hybrid_Histidine_Kinase"/>
</dbReference>
<organism evidence="4 5">
    <name type="scientific">Skeletonema marinoi</name>
    <dbReference type="NCBI Taxonomy" id="267567"/>
    <lineage>
        <taxon>Eukaryota</taxon>
        <taxon>Sar</taxon>
        <taxon>Stramenopiles</taxon>
        <taxon>Ochrophyta</taxon>
        <taxon>Bacillariophyta</taxon>
        <taxon>Coscinodiscophyceae</taxon>
        <taxon>Thalassiosirophycidae</taxon>
        <taxon>Thalassiosirales</taxon>
        <taxon>Skeletonemataceae</taxon>
        <taxon>Skeletonema</taxon>
        <taxon>Skeletonema marinoi-dohrnii complex</taxon>
    </lineage>
</organism>
<feature type="domain" description="Orc1-like AAA ATPase" evidence="3">
    <location>
        <begin position="382"/>
        <end position="561"/>
    </location>
</feature>
<feature type="compositionally biased region" description="Low complexity" evidence="1">
    <location>
        <begin position="292"/>
        <end position="304"/>
    </location>
</feature>
<evidence type="ECO:0000256" key="2">
    <source>
        <dbReference type="SAM" id="Phobius"/>
    </source>
</evidence>
<gene>
    <name evidence="4" type="ORF">QTG54_004921</name>
</gene>
<reference evidence="4" key="1">
    <citation type="submission" date="2023-06" db="EMBL/GenBank/DDBJ databases">
        <title>Survivors Of The Sea: Transcriptome response of Skeletonema marinoi to long-term dormancy.</title>
        <authorList>
            <person name="Pinder M.I.M."/>
            <person name="Kourtchenko O."/>
            <person name="Robertson E.K."/>
            <person name="Larsson T."/>
            <person name="Maumus F."/>
            <person name="Osuna-Cruz C.M."/>
            <person name="Vancaester E."/>
            <person name="Stenow R."/>
            <person name="Vandepoele K."/>
            <person name="Ploug H."/>
            <person name="Bruchert V."/>
            <person name="Godhe A."/>
            <person name="Topel M."/>
        </authorList>
    </citation>
    <scope>NUCLEOTIDE SEQUENCE</scope>
    <source>
        <strain evidence="4">R05AC</strain>
    </source>
</reference>
<feature type="region of interest" description="Disordered" evidence="1">
    <location>
        <begin position="265"/>
        <end position="305"/>
    </location>
</feature>
<dbReference type="Pfam" id="PF13191">
    <property type="entry name" value="AAA_16"/>
    <property type="match status" value="2"/>
</dbReference>
<evidence type="ECO:0000313" key="4">
    <source>
        <dbReference type="EMBL" id="KAK1744388.1"/>
    </source>
</evidence>
<dbReference type="PANTHER" id="PTHR43642">
    <property type="entry name" value="HYBRID SIGNAL TRANSDUCTION HISTIDINE KINASE G"/>
    <property type="match status" value="1"/>
</dbReference>
<feature type="compositionally biased region" description="Acidic residues" evidence="1">
    <location>
        <begin position="228"/>
        <end position="242"/>
    </location>
</feature>
<keyword evidence="5" id="KW-1185">Reference proteome</keyword>
<dbReference type="PANTHER" id="PTHR43642:SF1">
    <property type="entry name" value="HYBRID SIGNAL TRANSDUCTION HISTIDINE KINASE G"/>
    <property type="match status" value="1"/>
</dbReference>
<name>A0AAD9DG61_9STRA</name>
<feature type="domain" description="Orc1-like AAA ATPase" evidence="3">
    <location>
        <begin position="1297"/>
        <end position="1476"/>
    </location>
</feature>
<accession>A0AAD9DG61</accession>
<sequence>MSSNSKETTIILSDWIRRALVGVDLSAYGTDPSQWSATICNSMALCSDDYLMPALRVAYSLANQICKEEATGKSPTLTVDWVDNIVVHGNNRVGCEFNDDGGRRDSLDSIAFLDSLGFDPSDAGGDNFADNLFESVINDHDSTTLSEEERDEGIEGGCGDYIRAHFASSLFNTNDDNDDGLGRDATQRIYSLGVVFYVLFSGGERPAAHFSTATEVVDQKLSGKSSDTETEELSQELSEDLDPLPFDQAPIDLAGELSILDGIGDDEYVQDPLGDNNFDDAPHHPNPKKRQSSQQNRNISNSCSVPVESLREKGLPSPLCDLVANMLDCTNASLSGEDSYQSMSDVRSDLRLMLDNPNTFLRDLDMTKLSTTGSQFIEKTMFGRNVELSTIKDAYRRSISGDCGLVTISGTSGTGKSLLANEFGKFVSADGGIFLSGKFDQLQQGKPFSALASTLNQYCGILLLEEMVSTKEKVAFQLRSVLGKESYHLTKIIPNLATILGSALPVLSHSEDCINAQKRVQYLLCQFVEVISSSSSAPITLFLDDLQWADAASIAAVNQLLFASGPLSHRKFFFLGCAREKDSATKWSNAVDILVAGGIHVKLDCMDEHTLNTMVSETLCLSPRLTRPLSNLPDKVQRALFVLSCFGASSESAFVESQGLDRNILKNLEIAVAEGFVDKINDQYRFAHDRIQEAAYNTTPAHRRCIIHFKYGIELSSLLIGDEDVISSVLFTAVNQLNLGGPPAVQDVSHYITAAQLNLRAGMKAMEMSDYETAYSYFDSGISFLRKKHWQEHYALSLELYSLAAKCALTNGDHTSLKFLIAEVAAKAHFFEDKLDVLYFETCALAYSSRLAESIEKGLDILSKLGIEVQGTNVEARVQETKDLLSAHTDDEILNSKPMTDPTMIIAMKFLGKLETGMTQIMPKSVPYVTFKIIELSLTHGMSPVSPLGFGYYGSYLAKQGNINDGYHYVKLALSLLDRVGSRDSAGDIIALCTQVKTYVEPLQAALEYHHEGYAAAMSSGDSSQAVINTLLNCIGSFFAGANLQRMEDLFADTVKLCEERHQLIFMVHAQQVQRSLSKLIGTGEEPKHSSEGRDILASNSSVLRSYHYQTAYVSFIFRSYDDTIENIEKYFALQETTWGILFLAHAVHAFHTGLISFWVARKSKEQRWYQRGNQSKLALRRWAETSQWTFENKWYLLEAEESFCSNDVEAAKHITEGDTSAKLHKVRRPQQSYRSKASIHALFLTRVASFCILIVCHEEALAHDLAAHFYLELGEREETVEHFMLAHEKYLEWTMFGRNVELSTIKDAYRRSISGDCGLVTISGTSGTGKSLLANEFGKFVSADGGIFLSGKFDQLQQGKPFSALASTLNQYCGILLLEEMVSTKEKVAFQLRSVLGKESYHLTKIIPNLATILGSALPVLSHSEDCINAQKRVQYLLCQFVEVISSSSSAPITLFLDDLQWADAASIAAVNQLLFASGPLSHRKFFFLGCAREKDSATKWSNAVDILVAGGIHVKLDCMDEHTLNTMVSETLCLSPRLTRPLSNLPDKVQRALFVLSCFGASSESAFVESQGLDRNILKNLEIAVAEGFVDKINDQYRFAHDRIQEAAYNTTPAHRRCIIHFKYGIELSSLLIGDEDVISSVLFTAVNQLNLGGPPAVQDVSHYITAAQLNLRAGMKAMEMSDYETAYSYFDSGISFLRKKHWQEHYALSLELYSLAAKCALTNGDHTSLKFLIAEVAAKAHFFEDKLDVLYFETCALAYSSRLTESIEKGLDILSKLGIEVRGTNVEARVQETKDLLSAHTDDEILNSKPMTDPTMIIAMKFLGKLKLGMNHLMPKSVPYVTFKIIQLSLTHGMSPVSPLGFAYYGSYLLSKAGGDQRGISLCEACSVPPRQVKSYVEPLQATLEYHHEGYAAAMASGDSSQAVINMFALNASSFFAGANLQRLQGQCDDTIQLCEERHQLIFMVQAQQVQRSLLKLIGTGEEPKYSSEGRDILASNSSVLRSYHYQTAYFSFIFRSYDDTIENIEKYFALQENTWGILFLAHAVHAFHTGLISFWVARKSKEQRWYQRGNQSKLALRRWAESSQWTFENKWYLLEAEESFCNNDVEAAKAYYEKAIASAKLHKFVHEEALAHELAAYFYLELGEREETVEHFMLAHEKYLEWGALGKCDSLLKFVDFMKKLWYEGAMS</sequence>
<evidence type="ECO:0000313" key="5">
    <source>
        <dbReference type="Proteomes" id="UP001224775"/>
    </source>
</evidence>
<protein>
    <submittedName>
        <fullName evidence="4">AAA ATPase</fullName>
    </submittedName>
</protein>
<dbReference type="Proteomes" id="UP001224775">
    <property type="component" value="Unassembled WGS sequence"/>
</dbReference>
<feature type="transmembrane region" description="Helical" evidence="2">
    <location>
        <begin position="2039"/>
        <end position="2061"/>
    </location>
</feature>
<evidence type="ECO:0000259" key="3">
    <source>
        <dbReference type="Pfam" id="PF13191"/>
    </source>
</evidence>
<comment type="caution">
    <text evidence="4">The sequence shown here is derived from an EMBL/GenBank/DDBJ whole genome shotgun (WGS) entry which is preliminary data.</text>
</comment>
<keyword evidence="2" id="KW-1133">Transmembrane helix</keyword>
<dbReference type="InterPro" id="IPR041664">
    <property type="entry name" value="AAA_16"/>
</dbReference>
<keyword evidence="2" id="KW-0812">Transmembrane</keyword>